<feature type="domain" description="Bulb-type lectin" evidence="21">
    <location>
        <begin position="28"/>
        <end position="147"/>
    </location>
</feature>
<evidence type="ECO:0000256" key="17">
    <source>
        <dbReference type="PIRNR" id="PIRNR000641"/>
    </source>
</evidence>
<dbReference type="Gene3D" id="3.30.200.20">
    <property type="entry name" value="Phosphorylase Kinase, domain 1"/>
    <property type="match status" value="1"/>
</dbReference>
<evidence type="ECO:0000256" key="10">
    <source>
        <dbReference type="ARBA" id="ARBA00022989"/>
    </source>
</evidence>
<dbReference type="Pfam" id="PF00954">
    <property type="entry name" value="S_locus_glycop"/>
    <property type="match status" value="1"/>
</dbReference>
<evidence type="ECO:0000256" key="2">
    <source>
        <dbReference type="ARBA" id="ARBA00022527"/>
    </source>
</evidence>
<dbReference type="GO" id="GO:0048544">
    <property type="term" value="P:recognition of pollen"/>
    <property type="evidence" value="ECO:0007669"/>
    <property type="project" value="InterPro"/>
</dbReference>
<dbReference type="Proteomes" id="UP000886520">
    <property type="component" value="Chromosome 9"/>
</dbReference>
<evidence type="ECO:0000256" key="9">
    <source>
        <dbReference type="ARBA" id="ARBA00022840"/>
    </source>
</evidence>
<evidence type="ECO:0000256" key="18">
    <source>
        <dbReference type="SAM" id="Phobius"/>
    </source>
</evidence>
<evidence type="ECO:0000256" key="6">
    <source>
        <dbReference type="ARBA" id="ARBA00022729"/>
    </source>
</evidence>
<dbReference type="InterPro" id="IPR003609">
    <property type="entry name" value="Pan_app"/>
</dbReference>
<dbReference type="PROSITE" id="PS50948">
    <property type="entry name" value="PAN"/>
    <property type="match status" value="1"/>
</dbReference>
<keyword evidence="10 18" id="KW-1133">Transmembrane helix</keyword>
<keyword evidence="6 19" id="KW-0732">Signal</keyword>
<dbReference type="SUPFAM" id="SSF51110">
    <property type="entry name" value="alpha-D-mannose-specific plant lectins"/>
    <property type="match status" value="1"/>
</dbReference>
<evidence type="ECO:0000313" key="25">
    <source>
        <dbReference type="Proteomes" id="UP000886520"/>
    </source>
</evidence>
<evidence type="ECO:0000256" key="5">
    <source>
        <dbReference type="ARBA" id="ARBA00022692"/>
    </source>
</evidence>
<dbReference type="CDD" id="cd01098">
    <property type="entry name" value="PAN_AP_plant"/>
    <property type="match status" value="1"/>
</dbReference>
<dbReference type="InterPro" id="IPR000719">
    <property type="entry name" value="Prot_kinase_dom"/>
</dbReference>
<sequence length="811" mass="88379">MTTSTSLALHLLIFCLAHIALLTSAATNDSLSLGSSLYPNQSLISPDGLFQFGFFSLESGSSSLYLGVIYANRTPLTTAWIANRDKAVSSAAVCTFTAGGFVNLTENGESVWSIGGTGSNASLFLLQETSNMVLQSSDGVTIWQSFDHPGNTWLPGMSLGPGRKLQCWLTETNPTGGSYSLRMGDENNFISVYNDTIQYWDSGSWTGTTFSNVPEMTLGFIYTFNFSPTTGFTYTVKADQAASYNVSKFVMASTGLIVESSYDPNQLNWNDFWFRPTDTCQVTRLCGQNSICNTKQQPNCACPAQGFRPVNKLEWDKKAFFHGCERKSPLNCSLTHGSNDGFFSINQTSFDWSFTSSMAMVDLQKCEDLCLANCSCNGFYFDGDGAGNCSLFTDPLYDGTLSTLSLSGSFYLRVAAIDLASNTEGSSENKNTIVLIVGISVGAIAALVVVSLAAFLVVRRRKVVAAKRPEPGLRAFTYAELQAATKNFKEKLGAGGFGIVYKGVMPKGAEDFSSQSSSTANLSVAVKKLHRLDEGDKQFRAEVRTIGTIQHVNLVRLLGFCSEGKHRLLVYEMAENGSLDHVLFRNNDRAASLSWPVRFNIALGAARGIAYLHESCRECIIHCDIKPENLLLDGSCYVKVADFGLAKLVGREFSHVLTTLRGTRGYLAPEWIAGLPITAKADVYSFGMTILELLSGHRNIVNDPNLAATIAQDDFFPVWAAQVIHKPEANLACLLDSRLEGQANMEELQRVAYCAIWCIQDNEDSRPPMGKVVQMLEGTLPLTIPPIPSSLQCLVETGSFDIKSSSSFNQD</sequence>
<feature type="domain" description="Protein kinase" evidence="20">
    <location>
        <begin position="486"/>
        <end position="780"/>
    </location>
</feature>
<keyword evidence="13" id="KW-0675">Receptor</keyword>
<dbReference type="GO" id="GO:0016020">
    <property type="term" value="C:membrane"/>
    <property type="evidence" value="ECO:0007669"/>
    <property type="project" value="UniProtKB-SubCell"/>
</dbReference>
<evidence type="ECO:0000313" key="24">
    <source>
        <dbReference type="EMBL" id="KAI5075888.1"/>
    </source>
</evidence>
<accession>A0A9D4UYF8</accession>
<dbReference type="Gene3D" id="2.90.10.10">
    <property type="entry name" value="Bulb-type lectin domain"/>
    <property type="match status" value="1"/>
</dbReference>
<comment type="caution">
    <text evidence="24">The sequence shown here is derived from an EMBL/GenBank/DDBJ whole genome shotgun (WGS) entry which is preliminary data.</text>
</comment>
<evidence type="ECO:0000259" key="20">
    <source>
        <dbReference type="PROSITE" id="PS50011"/>
    </source>
</evidence>
<evidence type="ECO:0000256" key="3">
    <source>
        <dbReference type="ARBA" id="ARBA00022536"/>
    </source>
</evidence>
<name>A0A9D4UYF8_ADICA</name>
<dbReference type="OrthoDB" id="643280at2759"/>
<reference evidence="24" key="1">
    <citation type="submission" date="2021-01" db="EMBL/GenBank/DDBJ databases">
        <title>Adiantum capillus-veneris genome.</title>
        <authorList>
            <person name="Fang Y."/>
            <person name="Liao Q."/>
        </authorList>
    </citation>
    <scope>NUCLEOTIDE SEQUENCE</scope>
    <source>
        <strain evidence="24">H3</strain>
        <tissue evidence="24">Leaf</tissue>
    </source>
</reference>
<protein>
    <recommendedName>
        <fullName evidence="17">Receptor-like serine/threonine-protein kinase</fullName>
        <ecNumber evidence="17">2.7.11.1</ecNumber>
    </recommendedName>
</protein>
<dbReference type="InterPro" id="IPR036426">
    <property type="entry name" value="Bulb-type_lectin_dom_sf"/>
</dbReference>
<evidence type="ECO:0000313" key="23">
    <source>
        <dbReference type="EMBL" id="KAI5075461.1"/>
    </source>
</evidence>
<dbReference type="SMART" id="SM00473">
    <property type="entry name" value="PAN_AP"/>
    <property type="match status" value="1"/>
</dbReference>
<keyword evidence="7 17" id="KW-0547">Nucleotide-binding</keyword>
<evidence type="ECO:0000256" key="19">
    <source>
        <dbReference type="SAM" id="SignalP"/>
    </source>
</evidence>
<evidence type="ECO:0000256" key="4">
    <source>
        <dbReference type="ARBA" id="ARBA00022679"/>
    </source>
</evidence>
<evidence type="ECO:0000256" key="15">
    <source>
        <dbReference type="ARBA" id="ARBA00047899"/>
    </source>
</evidence>
<keyword evidence="14" id="KW-0325">Glycoprotein</keyword>
<dbReference type="AlphaFoldDB" id="A0A9D4UYF8"/>
<dbReference type="CDD" id="cd00028">
    <property type="entry name" value="B_lectin"/>
    <property type="match status" value="1"/>
</dbReference>
<evidence type="ECO:0000256" key="12">
    <source>
        <dbReference type="ARBA" id="ARBA00023157"/>
    </source>
</evidence>
<evidence type="ECO:0000256" key="14">
    <source>
        <dbReference type="ARBA" id="ARBA00023180"/>
    </source>
</evidence>
<dbReference type="FunFam" id="1.10.510.10:FF:000384">
    <property type="entry name" value="G-type lectin S-receptor-like serine/threonine-protein kinase"/>
    <property type="match status" value="1"/>
</dbReference>
<feature type="chain" id="PRO_5040097892" description="Receptor-like serine/threonine-protein kinase" evidence="19">
    <location>
        <begin position="26"/>
        <end position="811"/>
    </location>
</feature>
<gene>
    <name evidence="23" type="ORF">GOP47_0009537</name>
    <name evidence="24" type="ORF">GOP47_0009964</name>
</gene>
<keyword evidence="12" id="KW-1015">Disulfide bond</keyword>
<evidence type="ECO:0000256" key="1">
    <source>
        <dbReference type="ARBA" id="ARBA00004479"/>
    </source>
</evidence>
<dbReference type="InterPro" id="IPR024171">
    <property type="entry name" value="SRK-like_kinase"/>
</dbReference>
<comment type="catalytic activity">
    <reaction evidence="16 17">
        <text>L-seryl-[protein] + ATP = O-phospho-L-seryl-[protein] + ADP + H(+)</text>
        <dbReference type="Rhea" id="RHEA:17989"/>
        <dbReference type="Rhea" id="RHEA-COMP:9863"/>
        <dbReference type="Rhea" id="RHEA-COMP:11604"/>
        <dbReference type="ChEBI" id="CHEBI:15378"/>
        <dbReference type="ChEBI" id="CHEBI:29999"/>
        <dbReference type="ChEBI" id="CHEBI:30616"/>
        <dbReference type="ChEBI" id="CHEBI:83421"/>
        <dbReference type="ChEBI" id="CHEBI:456216"/>
        <dbReference type="EC" id="2.7.11.1"/>
    </reaction>
</comment>
<dbReference type="GO" id="GO:0005524">
    <property type="term" value="F:ATP binding"/>
    <property type="evidence" value="ECO:0007669"/>
    <property type="project" value="UniProtKB-KW"/>
</dbReference>
<feature type="signal peptide" evidence="19">
    <location>
        <begin position="1"/>
        <end position="25"/>
    </location>
</feature>
<dbReference type="PROSITE" id="PS00108">
    <property type="entry name" value="PROTEIN_KINASE_ST"/>
    <property type="match status" value="1"/>
</dbReference>
<dbReference type="Gene3D" id="1.10.510.10">
    <property type="entry name" value="Transferase(Phosphotransferase) domain 1"/>
    <property type="match status" value="1"/>
</dbReference>
<evidence type="ECO:0000256" key="7">
    <source>
        <dbReference type="ARBA" id="ARBA00022741"/>
    </source>
</evidence>
<dbReference type="InterPro" id="IPR001480">
    <property type="entry name" value="Bulb-type_lectin_dom"/>
</dbReference>
<keyword evidence="4 17" id="KW-0808">Transferase</keyword>
<feature type="transmembrane region" description="Helical" evidence="18">
    <location>
        <begin position="433"/>
        <end position="458"/>
    </location>
</feature>
<dbReference type="EC" id="2.7.11.1" evidence="17"/>
<keyword evidence="8 17" id="KW-0418">Kinase</keyword>
<dbReference type="FunFam" id="3.30.200.20:FF:000059">
    <property type="entry name" value="S-receptor-like serine/threonine-protein kinase"/>
    <property type="match status" value="1"/>
</dbReference>
<evidence type="ECO:0000256" key="16">
    <source>
        <dbReference type="ARBA" id="ARBA00048679"/>
    </source>
</evidence>
<dbReference type="Pfam" id="PF01453">
    <property type="entry name" value="B_lectin"/>
    <property type="match status" value="1"/>
</dbReference>
<evidence type="ECO:0000256" key="13">
    <source>
        <dbReference type="ARBA" id="ARBA00023170"/>
    </source>
</evidence>
<evidence type="ECO:0000256" key="8">
    <source>
        <dbReference type="ARBA" id="ARBA00022777"/>
    </source>
</evidence>
<evidence type="ECO:0000256" key="11">
    <source>
        <dbReference type="ARBA" id="ARBA00023136"/>
    </source>
</evidence>
<dbReference type="Pfam" id="PF08276">
    <property type="entry name" value="PAN_2"/>
    <property type="match status" value="1"/>
</dbReference>
<comment type="similarity">
    <text evidence="17">Belongs to the protein kinase superfamily. Ser/Thr protein kinase family.</text>
</comment>
<keyword evidence="9 17" id="KW-0067">ATP-binding</keyword>
<organism evidence="24 25">
    <name type="scientific">Adiantum capillus-veneris</name>
    <name type="common">Maidenhair fern</name>
    <dbReference type="NCBI Taxonomy" id="13818"/>
    <lineage>
        <taxon>Eukaryota</taxon>
        <taxon>Viridiplantae</taxon>
        <taxon>Streptophyta</taxon>
        <taxon>Embryophyta</taxon>
        <taxon>Tracheophyta</taxon>
        <taxon>Polypodiopsida</taxon>
        <taxon>Polypodiidae</taxon>
        <taxon>Polypodiales</taxon>
        <taxon>Pteridineae</taxon>
        <taxon>Pteridaceae</taxon>
        <taxon>Vittarioideae</taxon>
        <taxon>Adiantum</taxon>
    </lineage>
</organism>
<keyword evidence="25" id="KW-1185">Reference proteome</keyword>
<dbReference type="EMBL" id="JABFUD020000009">
    <property type="protein sequence ID" value="KAI5075888.1"/>
    <property type="molecule type" value="Genomic_DNA"/>
</dbReference>
<keyword evidence="11 18" id="KW-0472">Membrane</keyword>
<keyword evidence="3" id="KW-0245">EGF-like domain</keyword>
<dbReference type="InterPro" id="IPR011009">
    <property type="entry name" value="Kinase-like_dom_sf"/>
</dbReference>
<dbReference type="PROSITE" id="PS50927">
    <property type="entry name" value="BULB_LECTIN"/>
    <property type="match status" value="1"/>
</dbReference>
<dbReference type="InterPro" id="IPR008271">
    <property type="entry name" value="Ser/Thr_kinase_AS"/>
</dbReference>
<keyword evidence="2 17" id="KW-0723">Serine/threonine-protein kinase</keyword>
<evidence type="ECO:0000259" key="22">
    <source>
        <dbReference type="PROSITE" id="PS50948"/>
    </source>
</evidence>
<proteinExistence type="inferred from homology"/>
<dbReference type="PROSITE" id="PS50011">
    <property type="entry name" value="PROTEIN_KINASE_DOM"/>
    <property type="match status" value="1"/>
</dbReference>
<dbReference type="GO" id="GO:0004674">
    <property type="term" value="F:protein serine/threonine kinase activity"/>
    <property type="evidence" value="ECO:0007669"/>
    <property type="project" value="UniProtKB-KW"/>
</dbReference>
<dbReference type="PIRSF" id="PIRSF000641">
    <property type="entry name" value="SRK"/>
    <property type="match status" value="1"/>
</dbReference>
<dbReference type="SMART" id="SM00220">
    <property type="entry name" value="S_TKc"/>
    <property type="match status" value="1"/>
</dbReference>
<comment type="catalytic activity">
    <reaction evidence="15 17">
        <text>L-threonyl-[protein] + ATP = O-phospho-L-threonyl-[protein] + ADP + H(+)</text>
        <dbReference type="Rhea" id="RHEA:46608"/>
        <dbReference type="Rhea" id="RHEA-COMP:11060"/>
        <dbReference type="Rhea" id="RHEA-COMP:11605"/>
        <dbReference type="ChEBI" id="CHEBI:15378"/>
        <dbReference type="ChEBI" id="CHEBI:30013"/>
        <dbReference type="ChEBI" id="CHEBI:30616"/>
        <dbReference type="ChEBI" id="CHEBI:61977"/>
        <dbReference type="ChEBI" id="CHEBI:456216"/>
        <dbReference type="EC" id="2.7.11.1"/>
    </reaction>
</comment>
<dbReference type="SUPFAM" id="SSF56112">
    <property type="entry name" value="Protein kinase-like (PK-like)"/>
    <property type="match status" value="1"/>
</dbReference>
<feature type="domain" description="Apple" evidence="22">
    <location>
        <begin position="332"/>
        <end position="415"/>
    </location>
</feature>
<evidence type="ECO:0000259" key="21">
    <source>
        <dbReference type="PROSITE" id="PS50927"/>
    </source>
</evidence>
<dbReference type="Pfam" id="PF00069">
    <property type="entry name" value="Pkinase"/>
    <property type="match status" value="1"/>
</dbReference>
<dbReference type="InterPro" id="IPR000858">
    <property type="entry name" value="S_locus_glycoprot_dom"/>
</dbReference>
<dbReference type="EMBL" id="JABFUD020000009">
    <property type="protein sequence ID" value="KAI5075461.1"/>
    <property type="molecule type" value="Genomic_DNA"/>
</dbReference>
<dbReference type="PANTHER" id="PTHR47974:SF20">
    <property type="entry name" value="RECEPTOR-LIKE SERINE_THREONINE-PROTEIN KINASE"/>
    <property type="match status" value="1"/>
</dbReference>
<keyword evidence="5 18" id="KW-0812">Transmembrane</keyword>
<comment type="subcellular location">
    <subcellularLocation>
        <location evidence="1">Membrane</location>
        <topology evidence="1">Single-pass type I membrane protein</topology>
    </subcellularLocation>
</comment>
<dbReference type="PANTHER" id="PTHR47974">
    <property type="entry name" value="OS07G0415500 PROTEIN"/>
    <property type="match status" value="1"/>
</dbReference>
<dbReference type="SMART" id="SM00108">
    <property type="entry name" value="B_lectin"/>
    <property type="match status" value="1"/>
</dbReference>